<evidence type="ECO:0000256" key="2">
    <source>
        <dbReference type="ARBA" id="ARBA00019059"/>
    </source>
</evidence>
<dbReference type="InterPro" id="IPR011006">
    <property type="entry name" value="CheY-like_superfamily"/>
</dbReference>
<keyword evidence="9" id="KW-0805">Transcription regulation</keyword>
<evidence type="ECO:0000256" key="13">
    <source>
        <dbReference type="ARBA" id="ARBA00023231"/>
    </source>
</evidence>
<dbReference type="SUPFAM" id="SSF46689">
    <property type="entry name" value="Homeodomain-like"/>
    <property type="match status" value="1"/>
</dbReference>
<evidence type="ECO:0000256" key="9">
    <source>
        <dbReference type="ARBA" id="ARBA00023015"/>
    </source>
</evidence>
<comment type="function">
    <text evidence="16">Member of the two-component regulatory system NtrB/NtrC, which controls expression of the nitrogen-regulated (ntr) genes in response to nitrogen limitation. Phosphorylated NtrC binds directly to DNA and stimulates the formation of open promoter-sigma54-RNA polymerase complexes.</text>
</comment>
<dbReference type="PROSITE" id="PS00675">
    <property type="entry name" value="SIGMA54_INTERACT_1"/>
    <property type="match status" value="1"/>
</dbReference>
<dbReference type="CDD" id="cd00156">
    <property type="entry name" value="REC"/>
    <property type="match status" value="1"/>
</dbReference>
<accession>A0A9X2HPX6</accession>
<dbReference type="PROSITE" id="PS50110">
    <property type="entry name" value="RESPONSE_REGULATORY"/>
    <property type="match status" value="1"/>
</dbReference>
<evidence type="ECO:0000256" key="1">
    <source>
        <dbReference type="ARBA" id="ARBA00004496"/>
    </source>
</evidence>
<dbReference type="PROSITE" id="PS00688">
    <property type="entry name" value="SIGMA54_INTERACT_3"/>
    <property type="match status" value="1"/>
</dbReference>
<evidence type="ECO:0000256" key="4">
    <source>
        <dbReference type="ARBA" id="ARBA00022491"/>
    </source>
</evidence>
<evidence type="ECO:0000313" key="21">
    <source>
        <dbReference type="Proteomes" id="UP001139486"/>
    </source>
</evidence>
<keyword evidence="5 17" id="KW-0597">Phosphoprotein</keyword>
<dbReference type="Proteomes" id="UP001139486">
    <property type="component" value="Unassembled WGS sequence"/>
</dbReference>
<evidence type="ECO:0000256" key="16">
    <source>
        <dbReference type="ARBA" id="ARBA00043886"/>
    </source>
</evidence>
<dbReference type="PANTHER" id="PTHR32071">
    <property type="entry name" value="TRANSCRIPTIONAL REGULATORY PROTEIN"/>
    <property type="match status" value="1"/>
</dbReference>
<comment type="caution">
    <text evidence="20">The sequence shown here is derived from an EMBL/GenBank/DDBJ whole genome shotgun (WGS) entry which is preliminary data.</text>
</comment>
<comment type="subcellular location">
    <subcellularLocation>
        <location evidence="1">Cytoplasm</location>
    </subcellularLocation>
</comment>
<keyword evidence="4" id="KW-0678">Repressor</keyword>
<dbReference type="Pfam" id="PF00072">
    <property type="entry name" value="Response_reg"/>
    <property type="match status" value="1"/>
</dbReference>
<proteinExistence type="predicted"/>
<evidence type="ECO:0000256" key="5">
    <source>
        <dbReference type="ARBA" id="ARBA00022553"/>
    </source>
</evidence>
<evidence type="ECO:0000256" key="6">
    <source>
        <dbReference type="ARBA" id="ARBA00022741"/>
    </source>
</evidence>
<dbReference type="FunFam" id="3.40.50.300:FF:000006">
    <property type="entry name" value="DNA-binding transcriptional regulator NtrC"/>
    <property type="match status" value="1"/>
</dbReference>
<evidence type="ECO:0000256" key="15">
    <source>
        <dbReference type="ARBA" id="ARBA00031910"/>
    </source>
</evidence>
<keyword evidence="6" id="KW-0547">Nucleotide-binding</keyword>
<evidence type="ECO:0000256" key="7">
    <source>
        <dbReference type="ARBA" id="ARBA00022840"/>
    </source>
</evidence>
<dbReference type="InterPro" id="IPR027417">
    <property type="entry name" value="P-loop_NTPase"/>
</dbReference>
<dbReference type="InterPro" id="IPR001789">
    <property type="entry name" value="Sig_transdc_resp-reg_receiver"/>
</dbReference>
<dbReference type="SUPFAM" id="SSF52540">
    <property type="entry name" value="P-loop containing nucleoside triphosphate hydrolases"/>
    <property type="match status" value="1"/>
</dbReference>
<dbReference type="Pfam" id="PF25601">
    <property type="entry name" value="AAA_lid_14"/>
    <property type="match status" value="1"/>
</dbReference>
<dbReference type="Pfam" id="PF02954">
    <property type="entry name" value="HTH_8"/>
    <property type="match status" value="1"/>
</dbReference>
<dbReference type="GO" id="GO:0005737">
    <property type="term" value="C:cytoplasm"/>
    <property type="evidence" value="ECO:0007669"/>
    <property type="project" value="UniProtKB-SubCell"/>
</dbReference>
<evidence type="ECO:0000256" key="11">
    <source>
        <dbReference type="ARBA" id="ARBA00023159"/>
    </source>
</evidence>
<evidence type="ECO:0000256" key="10">
    <source>
        <dbReference type="ARBA" id="ARBA00023125"/>
    </source>
</evidence>
<organism evidence="20 21">
    <name type="scientific">Sphingomonas liriopis</name>
    <dbReference type="NCBI Taxonomy" id="2949094"/>
    <lineage>
        <taxon>Bacteria</taxon>
        <taxon>Pseudomonadati</taxon>
        <taxon>Pseudomonadota</taxon>
        <taxon>Alphaproteobacteria</taxon>
        <taxon>Sphingomonadales</taxon>
        <taxon>Sphingomonadaceae</taxon>
        <taxon>Sphingomonas</taxon>
    </lineage>
</organism>
<dbReference type="PRINTS" id="PR01590">
    <property type="entry name" value="HTHFIS"/>
</dbReference>
<dbReference type="PROSITE" id="PS00676">
    <property type="entry name" value="SIGMA54_INTERACT_2"/>
    <property type="match status" value="1"/>
</dbReference>
<dbReference type="InterPro" id="IPR025944">
    <property type="entry name" value="Sigma_54_int_dom_CS"/>
</dbReference>
<dbReference type="InterPro" id="IPR003593">
    <property type="entry name" value="AAA+_ATPase"/>
</dbReference>
<gene>
    <name evidence="20" type="ORF">M9979_09015</name>
</gene>
<keyword evidence="3" id="KW-0963">Cytoplasm</keyword>
<evidence type="ECO:0000256" key="3">
    <source>
        <dbReference type="ARBA" id="ARBA00022490"/>
    </source>
</evidence>
<dbReference type="InterPro" id="IPR058031">
    <property type="entry name" value="AAA_lid_NorR"/>
</dbReference>
<dbReference type="GO" id="GO:0005524">
    <property type="term" value="F:ATP binding"/>
    <property type="evidence" value="ECO:0007669"/>
    <property type="project" value="UniProtKB-KW"/>
</dbReference>
<dbReference type="SMART" id="SM00382">
    <property type="entry name" value="AAA"/>
    <property type="match status" value="1"/>
</dbReference>
<dbReference type="Gene3D" id="1.10.8.60">
    <property type="match status" value="1"/>
</dbReference>
<keyword evidence="12" id="KW-0804">Transcription</keyword>
<keyword evidence="21" id="KW-1185">Reference proteome</keyword>
<keyword evidence="10" id="KW-0238">DNA-binding</keyword>
<feature type="domain" description="Response regulatory" evidence="19">
    <location>
        <begin position="8"/>
        <end position="125"/>
    </location>
</feature>
<dbReference type="InterPro" id="IPR025662">
    <property type="entry name" value="Sigma_54_int_dom_ATP-bd_1"/>
</dbReference>
<dbReference type="Gene3D" id="1.10.10.60">
    <property type="entry name" value="Homeodomain-like"/>
    <property type="match status" value="1"/>
</dbReference>
<keyword evidence="13" id="KW-0535">Nitrogen fixation</keyword>
<feature type="modified residue" description="4-aspartylphosphate" evidence="17">
    <location>
        <position position="60"/>
    </location>
</feature>
<dbReference type="GO" id="GO:0043565">
    <property type="term" value="F:sequence-specific DNA binding"/>
    <property type="evidence" value="ECO:0007669"/>
    <property type="project" value="InterPro"/>
</dbReference>
<dbReference type="Gene3D" id="3.40.50.2300">
    <property type="match status" value="1"/>
</dbReference>
<dbReference type="Gene3D" id="3.40.50.300">
    <property type="entry name" value="P-loop containing nucleotide triphosphate hydrolases"/>
    <property type="match status" value="1"/>
</dbReference>
<dbReference type="PANTHER" id="PTHR32071:SF95">
    <property type="entry name" value="DNA-BINDING TRANSCRIPTIONAL REGULATOR NTRC"/>
    <property type="match status" value="1"/>
</dbReference>
<dbReference type="PROSITE" id="PS50045">
    <property type="entry name" value="SIGMA54_INTERACT_4"/>
    <property type="match status" value="1"/>
</dbReference>
<evidence type="ECO:0000313" key="20">
    <source>
        <dbReference type="EMBL" id="MCP3735008.1"/>
    </source>
</evidence>
<dbReference type="InterPro" id="IPR025943">
    <property type="entry name" value="Sigma_54_int_dom_ATP-bd_2"/>
</dbReference>
<keyword evidence="8" id="KW-0902">Two-component regulatory system</keyword>
<sequence>MTRNGQRLLLLIDDEPAQRRLVSALAARAGWRSIFAADGEMALAQLGTQDGMQLDAILLDHWAPDADAAPLIAELRERRPALPILMLTANGSVVHAVAAMRAGATDFLVKPLAPERLLAALEAAVAGTAVGELRPLTEKIPALLAFDEIVGSSPDFRAALAIAAKAARARVPVLVEGESGVGKEVVADAIHAASPRSKKAMVTVNCGAIPANLVESELFGHEKGAFTGAFERKIGRFADADGGTILLDEIGEMPLETQVKLLRVLQSGEIQPIGARHAREVDVRVIAATNKKLLEEVEAGRFREDLYYRLNVVQVTIPPLRERLGDVPALARHLLARIAQQPGLRPLGITDDALALLVQYDWPGNVRQLQNALFRAAVLCEGAALTRADFPQIAALGDRRTGPTGSPAASGGGITLFRPDGNLRPLDDIEADVIRLAIGHYRGRMTEVARRLGIGRSTLYRKLGELGIDNAA</sequence>
<dbReference type="RefSeq" id="WP_254289021.1">
    <property type="nucleotide sequence ID" value="NZ_JAMLDY010000009.1"/>
</dbReference>
<evidence type="ECO:0000256" key="12">
    <source>
        <dbReference type="ARBA" id="ARBA00023163"/>
    </source>
</evidence>
<dbReference type="GO" id="GO:0006355">
    <property type="term" value="P:regulation of DNA-templated transcription"/>
    <property type="evidence" value="ECO:0007669"/>
    <property type="project" value="InterPro"/>
</dbReference>
<dbReference type="EMBL" id="JAMLDY010000009">
    <property type="protein sequence ID" value="MCP3735008.1"/>
    <property type="molecule type" value="Genomic_DNA"/>
</dbReference>
<feature type="domain" description="Sigma-54 factor interaction" evidence="18">
    <location>
        <begin position="149"/>
        <end position="378"/>
    </location>
</feature>
<dbReference type="InterPro" id="IPR009057">
    <property type="entry name" value="Homeodomain-like_sf"/>
</dbReference>
<evidence type="ECO:0000256" key="17">
    <source>
        <dbReference type="PROSITE-ProRule" id="PRU00169"/>
    </source>
</evidence>
<dbReference type="AlphaFoldDB" id="A0A9X2HPX6"/>
<dbReference type="InterPro" id="IPR002197">
    <property type="entry name" value="HTH_Fis"/>
</dbReference>
<dbReference type="SUPFAM" id="SSF52172">
    <property type="entry name" value="CheY-like"/>
    <property type="match status" value="1"/>
</dbReference>
<dbReference type="InterPro" id="IPR002078">
    <property type="entry name" value="Sigma_54_int"/>
</dbReference>
<evidence type="ECO:0000259" key="18">
    <source>
        <dbReference type="PROSITE" id="PS50045"/>
    </source>
</evidence>
<dbReference type="CDD" id="cd00009">
    <property type="entry name" value="AAA"/>
    <property type="match status" value="1"/>
</dbReference>
<dbReference type="SMART" id="SM00448">
    <property type="entry name" value="REC"/>
    <property type="match status" value="1"/>
</dbReference>
<name>A0A9X2HPX6_9SPHN</name>
<reference evidence="20" key="1">
    <citation type="submission" date="2022-05" db="EMBL/GenBank/DDBJ databases">
        <title>Sphingomonas sp. strain RP10 Genome sequencing and assembly.</title>
        <authorList>
            <person name="Kim I."/>
        </authorList>
    </citation>
    <scope>NUCLEOTIDE SEQUENCE</scope>
    <source>
        <strain evidence="20">RP10</strain>
    </source>
</reference>
<evidence type="ECO:0000256" key="14">
    <source>
        <dbReference type="ARBA" id="ARBA00029881"/>
    </source>
</evidence>
<keyword evidence="11" id="KW-0010">Activator</keyword>
<evidence type="ECO:0000259" key="19">
    <source>
        <dbReference type="PROSITE" id="PS50110"/>
    </source>
</evidence>
<dbReference type="Pfam" id="PF00158">
    <property type="entry name" value="Sigma54_activat"/>
    <property type="match status" value="1"/>
</dbReference>
<evidence type="ECO:0000256" key="8">
    <source>
        <dbReference type="ARBA" id="ARBA00023012"/>
    </source>
</evidence>
<keyword evidence="7" id="KW-0067">ATP-binding</keyword>
<dbReference type="GO" id="GO:0000160">
    <property type="term" value="P:phosphorelay signal transduction system"/>
    <property type="evidence" value="ECO:0007669"/>
    <property type="project" value="UniProtKB-KW"/>
</dbReference>
<protein>
    <recommendedName>
        <fullName evidence="2">DNA-binding transcriptional regulator NtrC</fullName>
    </recommendedName>
    <alternativeName>
        <fullName evidence="14">Nitrogen regulation protein NR(I)</fullName>
    </alternativeName>
    <alternativeName>
        <fullName evidence="15">Nitrogen regulator I</fullName>
    </alternativeName>
</protein>